<dbReference type="AlphaFoldDB" id="A0A8J2N7F8"/>
<dbReference type="PANTHER" id="PTHR43075">
    <property type="entry name" value="FORMATE LYASE ACTIVATING ENZYME, PUTATIVE (AFU_ORTHOLOGUE AFUA_2G15630)-RELATED"/>
    <property type="match status" value="1"/>
</dbReference>
<dbReference type="Gene3D" id="3.20.20.70">
    <property type="entry name" value="Aldolase class I"/>
    <property type="match status" value="1"/>
</dbReference>
<evidence type="ECO:0000313" key="3">
    <source>
        <dbReference type="EMBL" id="CAG5163532.1"/>
    </source>
</evidence>
<dbReference type="InterPro" id="IPR011990">
    <property type="entry name" value="TPR-like_helical_dom_sf"/>
</dbReference>
<dbReference type="OrthoDB" id="3791184at2759"/>
<dbReference type="RefSeq" id="XP_043170049.1">
    <property type="nucleotide sequence ID" value="XM_043314114.1"/>
</dbReference>
<dbReference type="Gene3D" id="1.25.40.10">
    <property type="entry name" value="Tetratricopeptide repeat domain"/>
    <property type="match status" value="1"/>
</dbReference>
<keyword evidence="1" id="KW-0175">Coiled coil</keyword>
<evidence type="ECO:0000256" key="2">
    <source>
        <dbReference type="SAM" id="MobiDB-lite"/>
    </source>
</evidence>
<dbReference type="EMBL" id="CAJRGZ010000019">
    <property type="protein sequence ID" value="CAG5163532.1"/>
    <property type="molecule type" value="Genomic_DNA"/>
</dbReference>
<feature type="coiled-coil region" evidence="1">
    <location>
        <begin position="325"/>
        <end position="356"/>
    </location>
</feature>
<evidence type="ECO:0000313" key="4">
    <source>
        <dbReference type="Proteomes" id="UP000676310"/>
    </source>
</evidence>
<reference evidence="3" key="1">
    <citation type="submission" date="2021-05" db="EMBL/GenBank/DDBJ databases">
        <authorList>
            <person name="Stam R."/>
        </authorList>
    </citation>
    <scope>NUCLEOTIDE SEQUENCE</scope>
    <source>
        <strain evidence="3">CS162</strain>
    </source>
</reference>
<keyword evidence="4" id="KW-1185">Reference proteome</keyword>
<name>A0A8J2N7F8_9PLEO</name>
<dbReference type="InterPro" id="IPR040085">
    <property type="entry name" value="MJ0674-like"/>
</dbReference>
<sequence>MEEVASCTTLTSPEVSSHSRVVTNHDIAHQRNGFDLTPEELAEWFMKLQDVGRVHNINLVTPEHVVPQVCLSILHARELGLRIPIIYNTSSFDSLESIQLMDGLVDIYLPDFKVWSDKTSRRLLKADGYTKVAMESIKAMHEQVGDLCFTADGIAKKGVLVRHLVMPGMEDEGIEIMKWLADNVSKDIMVHIMEQYFPRAHVGKERRRRTGQDVAEPGGVEASASTKKDVRYADINKPVDLEEVASVKKAAEEAGLWSRVNNSFTSNTTTNTQRIDLRITTMPLITVDNITDIEGTVHELKIDRDTWQAVALQYKEAFEAQTARLQQLQDVCFATQAELENERAQQRLQAVSSERENHCPPPFGSGEDLRDNFIFGTATVHSPTKTEYDRSRPSSEDCINPLFEHVQKCTIQRNYGTALVEVERLLRGPLSYKARAEGLLLKSSILRASGPDELLDALAACSEAVELCDRLSELQSFLPRIRCQRGLLYYDLRLIQQAREAFSTNSDDELLSAKASGFHKSYDDELDLLRCTKRRSGFDENRTMEGLLAQVEDKGAENKYRRTSAQLKQRAVAKARRMSLPYRWVYSKSEGHHRE</sequence>
<accession>A0A8J2N7F8</accession>
<dbReference type="PANTHER" id="PTHR43075:SF1">
    <property type="entry name" value="FORMATE LYASE ACTIVATING ENZYME, PUTATIVE (AFU_ORTHOLOGUE AFUA_2G15630)-RELATED"/>
    <property type="match status" value="1"/>
</dbReference>
<gene>
    <name evidence="3" type="ORF">ALTATR162_LOCUS6492</name>
</gene>
<dbReference type="Proteomes" id="UP000676310">
    <property type="component" value="Unassembled WGS sequence"/>
</dbReference>
<dbReference type="InterPro" id="IPR013785">
    <property type="entry name" value="Aldolase_TIM"/>
</dbReference>
<organism evidence="3 4">
    <name type="scientific">Alternaria atra</name>
    <dbReference type="NCBI Taxonomy" id="119953"/>
    <lineage>
        <taxon>Eukaryota</taxon>
        <taxon>Fungi</taxon>
        <taxon>Dikarya</taxon>
        <taxon>Ascomycota</taxon>
        <taxon>Pezizomycotina</taxon>
        <taxon>Dothideomycetes</taxon>
        <taxon>Pleosporomycetidae</taxon>
        <taxon>Pleosporales</taxon>
        <taxon>Pleosporineae</taxon>
        <taxon>Pleosporaceae</taxon>
        <taxon>Alternaria</taxon>
        <taxon>Alternaria sect. Ulocladioides</taxon>
    </lineage>
</organism>
<comment type="caution">
    <text evidence="3">The sequence shown here is derived from an EMBL/GenBank/DDBJ whole genome shotgun (WGS) entry which is preliminary data.</text>
</comment>
<feature type="region of interest" description="Disordered" evidence="2">
    <location>
        <begin position="203"/>
        <end position="225"/>
    </location>
</feature>
<evidence type="ECO:0000256" key="1">
    <source>
        <dbReference type="SAM" id="Coils"/>
    </source>
</evidence>
<proteinExistence type="predicted"/>
<dbReference type="GeneID" id="67018387"/>
<evidence type="ECO:0008006" key="5">
    <source>
        <dbReference type="Google" id="ProtNLM"/>
    </source>
</evidence>
<protein>
    <recommendedName>
        <fullName evidence="5">Pyruvate formate lyase activating enzyme</fullName>
    </recommendedName>
</protein>